<keyword evidence="9 11" id="KW-0030">Aminoacyl-tRNA synthetase</keyword>
<dbReference type="GO" id="GO:0009328">
    <property type="term" value="C:phenylalanine-tRNA ligase complex"/>
    <property type="evidence" value="ECO:0007669"/>
    <property type="project" value="TreeGrafter"/>
</dbReference>
<dbReference type="GO" id="GO:0006432">
    <property type="term" value="P:phenylalanyl-tRNA aminoacylation"/>
    <property type="evidence" value="ECO:0007669"/>
    <property type="project" value="UniProtKB-UniRule"/>
</dbReference>
<comment type="subunit">
    <text evidence="2 11">Tetramer of two alpha and two beta subunits.</text>
</comment>
<keyword evidence="11" id="KW-0963">Cytoplasm</keyword>
<dbReference type="RefSeq" id="WP_119305779.1">
    <property type="nucleotide sequence ID" value="NZ_AP014608.1"/>
</dbReference>
<dbReference type="HAMAP" id="MF_00283">
    <property type="entry name" value="Phe_tRNA_synth_beta1"/>
    <property type="match status" value="1"/>
</dbReference>
<dbReference type="SUPFAM" id="SSF54991">
    <property type="entry name" value="Anticodon-binding domain of PheRS"/>
    <property type="match status" value="1"/>
</dbReference>
<evidence type="ECO:0000256" key="3">
    <source>
        <dbReference type="ARBA" id="ARBA00022598"/>
    </source>
</evidence>
<dbReference type="PROSITE" id="PS51447">
    <property type="entry name" value="FDX_ACB"/>
    <property type="match status" value="1"/>
</dbReference>
<dbReference type="InterPro" id="IPR020825">
    <property type="entry name" value="Phe-tRNA_synthase-like_B3/B4"/>
</dbReference>
<feature type="binding site" evidence="11">
    <location>
        <position position="350"/>
    </location>
    <ligand>
        <name>Mg(2+)</name>
        <dbReference type="ChEBI" id="CHEBI:18420"/>
        <note>shared with alpha subunit</note>
    </ligand>
</feature>
<dbReference type="InterPro" id="IPR004532">
    <property type="entry name" value="Phe-tRNA-ligase_IIc_bsu_bact"/>
</dbReference>
<feature type="domain" description="B5" evidence="13">
    <location>
        <begin position="296"/>
        <end position="372"/>
    </location>
</feature>
<feature type="binding site" evidence="11">
    <location>
        <position position="360"/>
    </location>
    <ligand>
        <name>Mg(2+)</name>
        <dbReference type="ChEBI" id="CHEBI:18420"/>
        <note>shared with alpha subunit</note>
    </ligand>
</feature>
<dbReference type="InterPro" id="IPR036690">
    <property type="entry name" value="Fdx_antiC-bd_sf"/>
</dbReference>
<dbReference type="Proteomes" id="UP000263619">
    <property type="component" value="Chromosome"/>
</dbReference>
<comment type="catalytic activity">
    <reaction evidence="10 11">
        <text>tRNA(Phe) + L-phenylalanine + ATP = L-phenylalanyl-tRNA(Phe) + AMP + diphosphate + H(+)</text>
        <dbReference type="Rhea" id="RHEA:19413"/>
        <dbReference type="Rhea" id="RHEA-COMP:9668"/>
        <dbReference type="Rhea" id="RHEA-COMP:9699"/>
        <dbReference type="ChEBI" id="CHEBI:15378"/>
        <dbReference type="ChEBI" id="CHEBI:30616"/>
        <dbReference type="ChEBI" id="CHEBI:33019"/>
        <dbReference type="ChEBI" id="CHEBI:58095"/>
        <dbReference type="ChEBI" id="CHEBI:78442"/>
        <dbReference type="ChEBI" id="CHEBI:78531"/>
        <dbReference type="ChEBI" id="CHEBI:456215"/>
        <dbReference type="EC" id="6.1.1.20"/>
    </reaction>
</comment>
<evidence type="ECO:0000256" key="11">
    <source>
        <dbReference type="HAMAP-Rule" id="MF_00283"/>
    </source>
</evidence>
<dbReference type="NCBIfam" id="TIGR00472">
    <property type="entry name" value="pheT_bact"/>
    <property type="match status" value="1"/>
</dbReference>
<dbReference type="SUPFAM" id="SSF56037">
    <property type="entry name" value="PheT/TilS domain"/>
    <property type="match status" value="1"/>
</dbReference>
<accession>A0A224AJB6</accession>
<dbReference type="PANTHER" id="PTHR10947:SF0">
    <property type="entry name" value="PHENYLALANINE--TRNA LIGASE BETA SUBUNIT"/>
    <property type="match status" value="1"/>
</dbReference>
<dbReference type="InterPro" id="IPR005121">
    <property type="entry name" value="Fdx_antiC-bd"/>
</dbReference>
<dbReference type="Gene3D" id="3.50.40.10">
    <property type="entry name" value="Phenylalanyl-trna Synthetase, Chain B, domain 3"/>
    <property type="match status" value="1"/>
</dbReference>
<name>A0A224AJB6_9FLAO</name>
<dbReference type="InterPro" id="IPR009061">
    <property type="entry name" value="DNA-bd_dom_put_sf"/>
</dbReference>
<evidence type="ECO:0000259" key="12">
    <source>
        <dbReference type="PROSITE" id="PS51447"/>
    </source>
</evidence>
<dbReference type="AlphaFoldDB" id="A0A224AJB6"/>
<keyword evidence="5 11" id="KW-0547">Nucleotide-binding</keyword>
<keyword evidence="8 11" id="KW-0648">Protein biosynthesis</keyword>
<keyword evidence="15" id="KW-1185">Reference proteome</keyword>
<dbReference type="Pfam" id="PF03147">
    <property type="entry name" value="FDX-ACB"/>
    <property type="match status" value="1"/>
</dbReference>
<feature type="domain" description="FDX-ACB" evidence="12">
    <location>
        <begin position="593"/>
        <end position="686"/>
    </location>
</feature>
<dbReference type="InterPro" id="IPR045060">
    <property type="entry name" value="Phe-tRNA-ligase_IIc_bsu"/>
</dbReference>
<evidence type="ECO:0000256" key="1">
    <source>
        <dbReference type="ARBA" id="ARBA00008653"/>
    </source>
</evidence>
<dbReference type="PANTHER" id="PTHR10947">
    <property type="entry name" value="PHENYLALANYL-TRNA SYNTHETASE BETA CHAIN AND LEUCINE-RICH REPEAT-CONTAINING PROTEIN 47"/>
    <property type="match status" value="1"/>
</dbReference>
<dbReference type="Pfam" id="PF17759">
    <property type="entry name" value="tRNA_synthFbeta"/>
    <property type="match status" value="1"/>
</dbReference>
<evidence type="ECO:0000256" key="10">
    <source>
        <dbReference type="ARBA" id="ARBA00049255"/>
    </source>
</evidence>
<evidence type="ECO:0000313" key="15">
    <source>
        <dbReference type="Proteomes" id="UP000263619"/>
    </source>
</evidence>
<dbReference type="InterPro" id="IPR045864">
    <property type="entry name" value="aa-tRNA-synth_II/BPL/LPL"/>
</dbReference>
<evidence type="ECO:0000259" key="13">
    <source>
        <dbReference type="PROSITE" id="PS51483"/>
    </source>
</evidence>
<feature type="binding site" evidence="11">
    <location>
        <position position="356"/>
    </location>
    <ligand>
        <name>Mg(2+)</name>
        <dbReference type="ChEBI" id="CHEBI:18420"/>
        <note>shared with alpha subunit</note>
    </ligand>
</feature>
<dbReference type="InterPro" id="IPR041616">
    <property type="entry name" value="PheRS_beta_core"/>
</dbReference>
<dbReference type="EMBL" id="AP014608">
    <property type="protein sequence ID" value="BBA17493.1"/>
    <property type="molecule type" value="Genomic_DNA"/>
</dbReference>
<dbReference type="SMART" id="SM00874">
    <property type="entry name" value="B5"/>
    <property type="match status" value="1"/>
</dbReference>
<comment type="cofactor">
    <cofactor evidence="11">
        <name>Mg(2+)</name>
        <dbReference type="ChEBI" id="CHEBI:18420"/>
    </cofactor>
    <text evidence="11">Binds 2 magnesium ions per tetramer.</text>
</comment>
<dbReference type="Pfam" id="PF03484">
    <property type="entry name" value="B5"/>
    <property type="match status" value="1"/>
</dbReference>
<feature type="binding site" evidence="11">
    <location>
        <position position="359"/>
    </location>
    <ligand>
        <name>Mg(2+)</name>
        <dbReference type="ChEBI" id="CHEBI:18420"/>
        <note>shared with alpha subunit</note>
    </ligand>
</feature>
<dbReference type="GO" id="GO:0000287">
    <property type="term" value="F:magnesium ion binding"/>
    <property type="evidence" value="ECO:0007669"/>
    <property type="project" value="UniProtKB-UniRule"/>
</dbReference>
<evidence type="ECO:0000256" key="8">
    <source>
        <dbReference type="ARBA" id="ARBA00022917"/>
    </source>
</evidence>
<comment type="similarity">
    <text evidence="1 11">Belongs to the phenylalanyl-tRNA synthetase beta subunit family. Type 1 subfamily.</text>
</comment>
<evidence type="ECO:0000256" key="4">
    <source>
        <dbReference type="ARBA" id="ARBA00022723"/>
    </source>
</evidence>
<keyword evidence="6 11" id="KW-0067">ATP-binding</keyword>
<dbReference type="Gene3D" id="3.30.56.10">
    <property type="match status" value="2"/>
</dbReference>
<sequence>MKISLNWIKKYVLFPVEINENEISNILTDIGITVKEISNENQDFILDVEITPNRTDAMSHYGIARDLYAVLKFRGYKVHLIKPAVINKEFFFQKKSHVSIFVKKRETCIRYSGILISKIKIEPSPYWLISRLKSIGIKSINNIIDIIHFVMYELGQPMHIFDMDKIEDKKIIIKNAEENTRFQSPDKIIRKLDKEDLVIYDKIKPLSIAGIINHFESNIHIKTKTIFIGTACFNPIIIRNLRKKHSLKIETLHLFEKETNPNQTIYALQRSAFLIKKIIKNKIIFSDIIDYYPNPISISKIKLRYNKVINIIGKKISKKKIKEILSLLEMMIHSENDNFLLISAPSYRTDIQREIDVIEEIFRIYGIHKIPIYNRIKISVSPKSFFKTEHEIQKILFEQLVCFGFQEIISSTMRKNEGKSSSLLNLSFNRQEIKILNPVNKNYQIMRSSLLFSIIDCIKYNFNKNRIKSNIKFFELGNIYYKKNNKFLEKTYLGIAIYQKEKIEYKNYPFFYLKGIIEQIFQKSGILNYTQILSKHPLLENGISILYNKKNLVELGKIQNYVLKQSEIFYAEIDWKYLVSIIQEKKIIYIPFSKYPTSRRDLSLLVDKTISFEKINQLIKKKENHFIKKIKIYDLYEGKNLPKSKKSYTASFFFESQKETLTDKIINNSMKKIELFLKQKLKAEIRRKQNHVE</sequence>
<dbReference type="SUPFAM" id="SSF55681">
    <property type="entry name" value="Class II aaRS and biotin synthetases"/>
    <property type="match status" value="1"/>
</dbReference>
<dbReference type="GO" id="GO:0004826">
    <property type="term" value="F:phenylalanine-tRNA ligase activity"/>
    <property type="evidence" value="ECO:0007669"/>
    <property type="project" value="UniProtKB-UniRule"/>
</dbReference>
<dbReference type="OrthoDB" id="9805455at2"/>
<keyword evidence="3 11" id="KW-0436">Ligase</keyword>
<evidence type="ECO:0000256" key="2">
    <source>
        <dbReference type="ARBA" id="ARBA00011209"/>
    </source>
</evidence>
<dbReference type="GO" id="GO:0005524">
    <property type="term" value="F:ATP binding"/>
    <property type="evidence" value="ECO:0007669"/>
    <property type="project" value="UniProtKB-UniRule"/>
</dbReference>
<dbReference type="Gene3D" id="3.30.930.10">
    <property type="entry name" value="Bira Bifunctional Protein, Domain 2"/>
    <property type="match status" value="1"/>
</dbReference>
<proteinExistence type="inferred from homology"/>
<gene>
    <name evidence="11 14" type="primary">pheT</name>
    <name evidence="14" type="ORF">STAT_590</name>
</gene>
<evidence type="ECO:0000256" key="5">
    <source>
        <dbReference type="ARBA" id="ARBA00022741"/>
    </source>
</evidence>
<dbReference type="SUPFAM" id="SSF46955">
    <property type="entry name" value="Putative DNA-binding domain"/>
    <property type="match status" value="2"/>
</dbReference>
<dbReference type="Pfam" id="PF03483">
    <property type="entry name" value="B3_4"/>
    <property type="match status" value="1"/>
</dbReference>
<dbReference type="SMART" id="SM00873">
    <property type="entry name" value="B3_4"/>
    <property type="match status" value="1"/>
</dbReference>
<dbReference type="SMART" id="SM00896">
    <property type="entry name" value="FDX-ACB"/>
    <property type="match status" value="1"/>
</dbReference>
<reference evidence="14 15" key="1">
    <citation type="submission" date="2014-06" db="EMBL/GenBank/DDBJ databases">
        <title>Genome sequence of the intracellular symbiont Blattabacterium cuenoti, strain STAT from the wood feeding cockroach Salganea taiwanensis taiwanensis.</title>
        <authorList>
            <person name="Kinjo Y."/>
            <person name="Ohkuma M."/>
            <person name="Tokuda G."/>
        </authorList>
    </citation>
    <scope>NUCLEOTIDE SEQUENCE [LARGE SCALE GENOMIC DNA]</scope>
    <source>
        <strain evidence="14 15">STAT</strain>
    </source>
</reference>
<keyword evidence="7 11" id="KW-0460">Magnesium</keyword>
<dbReference type="GO" id="GO:0003723">
    <property type="term" value="F:RNA binding"/>
    <property type="evidence" value="ECO:0007669"/>
    <property type="project" value="InterPro"/>
</dbReference>
<dbReference type="InterPro" id="IPR005146">
    <property type="entry name" value="B3/B4_tRNA-bd"/>
</dbReference>
<evidence type="ECO:0000256" key="9">
    <source>
        <dbReference type="ARBA" id="ARBA00023146"/>
    </source>
</evidence>
<organism evidence="14 15">
    <name type="scientific">Blattabacterium cuenoti STAT</name>
    <dbReference type="NCBI Taxonomy" id="1457030"/>
    <lineage>
        <taxon>Bacteria</taxon>
        <taxon>Pseudomonadati</taxon>
        <taxon>Bacteroidota</taxon>
        <taxon>Flavobacteriia</taxon>
        <taxon>Flavobacteriales</taxon>
        <taxon>Blattabacteriaceae</taxon>
        <taxon>Blattabacterium</taxon>
    </lineage>
</organism>
<dbReference type="Gene3D" id="3.30.70.380">
    <property type="entry name" value="Ferrodoxin-fold anticodon-binding domain"/>
    <property type="match status" value="1"/>
</dbReference>
<comment type="subcellular location">
    <subcellularLocation>
        <location evidence="11">Cytoplasm</location>
    </subcellularLocation>
</comment>
<keyword evidence="4 11" id="KW-0479">Metal-binding</keyword>
<dbReference type="EC" id="6.1.1.20" evidence="11"/>
<dbReference type="InterPro" id="IPR005147">
    <property type="entry name" value="tRNA_synthase_B5-dom"/>
</dbReference>
<protein>
    <recommendedName>
        <fullName evidence="11">Phenylalanine--tRNA ligase beta subunit</fullName>
        <ecNumber evidence="11">6.1.1.20</ecNumber>
    </recommendedName>
    <alternativeName>
        <fullName evidence="11">Phenylalanyl-tRNA synthetase beta subunit</fullName>
        <shortName evidence="11">PheRS</shortName>
    </alternativeName>
</protein>
<dbReference type="PROSITE" id="PS51483">
    <property type="entry name" value="B5"/>
    <property type="match status" value="1"/>
</dbReference>
<evidence type="ECO:0000313" key="14">
    <source>
        <dbReference type="EMBL" id="BBA17493.1"/>
    </source>
</evidence>
<evidence type="ECO:0000256" key="6">
    <source>
        <dbReference type="ARBA" id="ARBA00022840"/>
    </source>
</evidence>
<evidence type="ECO:0000256" key="7">
    <source>
        <dbReference type="ARBA" id="ARBA00022842"/>
    </source>
</evidence>